<protein>
    <submittedName>
        <fullName evidence="16">Uncharacterized protein</fullName>
    </submittedName>
</protein>
<evidence type="ECO:0000256" key="10">
    <source>
        <dbReference type="ARBA" id="ARBA00023303"/>
    </source>
</evidence>
<evidence type="ECO:0000313" key="16">
    <source>
        <dbReference type="EMBL" id="KAK9805912.1"/>
    </source>
</evidence>
<dbReference type="InterPro" id="IPR014756">
    <property type="entry name" value="Ig_E-set"/>
</dbReference>
<dbReference type="PANTHER" id="PTHR11767">
    <property type="entry name" value="INWARD RECTIFIER POTASSIUM CHANNEL"/>
    <property type="match status" value="1"/>
</dbReference>
<keyword evidence="8 11" id="KW-0406">Ion transport</keyword>
<evidence type="ECO:0000259" key="14">
    <source>
        <dbReference type="Pfam" id="PF01007"/>
    </source>
</evidence>
<keyword evidence="5 11" id="KW-0851">Voltage-gated channel</keyword>
<evidence type="ECO:0000256" key="12">
    <source>
        <dbReference type="SAM" id="MobiDB-lite"/>
    </source>
</evidence>
<evidence type="ECO:0000256" key="9">
    <source>
        <dbReference type="ARBA" id="ARBA00023136"/>
    </source>
</evidence>
<dbReference type="GO" id="GO:0005886">
    <property type="term" value="C:plasma membrane"/>
    <property type="evidence" value="ECO:0007669"/>
    <property type="project" value="TreeGrafter"/>
</dbReference>
<feature type="transmembrane region" description="Helical" evidence="13">
    <location>
        <begin position="151"/>
        <end position="173"/>
    </location>
</feature>
<keyword evidence="17" id="KW-1185">Reference proteome</keyword>
<evidence type="ECO:0000256" key="4">
    <source>
        <dbReference type="ARBA" id="ARBA00022692"/>
    </source>
</evidence>
<feature type="transmembrane region" description="Helical" evidence="13">
    <location>
        <begin position="212"/>
        <end position="238"/>
    </location>
</feature>
<keyword evidence="4 11" id="KW-0812">Transmembrane</keyword>
<dbReference type="InterPro" id="IPR041647">
    <property type="entry name" value="IRK_C"/>
</dbReference>
<evidence type="ECO:0000313" key="17">
    <source>
        <dbReference type="Proteomes" id="UP001465755"/>
    </source>
</evidence>
<comment type="caution">
    <text evidence="16">The sequence shown here is derived from an EMBL/GenBank/DDBJ whole genome shotgun (WGS) entry which is preliminary data.</text>
</comment>
<keyword evidence="9 13" id="KW-0472">Membrane</keyword>
<comment type="subcellular location">
    <subcellularLocation>
        <location evidence="1 11">Membrane</location>
        <topology evidence="1 11">Multi-pass membrane protein</topology>
    </subcellularLocation>
</comment>
<keyword evidence="10 11" id="KW-0407">Ion channel</keyword>
<dbReference type="InterPro" id="IPR013518">
    <property type="entry name" value="K_chnl_inward-rec_Kir_cyto"/>
</dbReference>
<dbReference type="Pfam" id="PF01007">
    <property type="entry name" value="IRK"/>
    <property type="match status" value="1"/>
</dbReference>
<evidence type="ECO:0000256" key="5">
    <source>
        <dbReference type="ARBA" id="ARBA00022882"/>
    </source>
</evidence>
<sequence>MVRERPSLAALSNGVPDSTPTTFDEVKTERDVEDSARLDLTKSIPAPYVSNRKELNRASPSTDDQDPVDVSDISNVHSLKANRGWQWTANFDRGKGFYRTERERQKRPSLVETGRKAGQSRVEYLYKDTLLIHSWTQDFFISAVNTGLGKLILVLSSIYVFTFFLFGVIYWFIHLGNNDCIYNNTGFALSVNFAIATQQTIGYGNTGPNDCWWATFVITVQTLVGLILDSLTIGIIFARISHPKNRGRTIGISDSCCISRRDGILKLMFRIADFRKTQVVEPRVTAYLYTWGEGRVTAEGEHICVRTEDLEIGYIDGMLLLPIIVEHTIDEQSPLCGHTHDSLQAANAEIIVTFEGTTEMGNPFMARQSYLPNEIHWGHSFVPIIFPPTHGKTHYIIDISKFHDVEPLQGLEMMLPSELSLTVVTKSLRTVPYPLLGENTLVVSDCLILAPDERGRLALMFRIGDTYPTQHLDVTIRAYVYRWRPAREPNSCGVPNDYDVQQLEVGYETGEDHLCLWLPMIGRHVITESSPLAAWATPTGFTADADSHIVVVCEGYMYKASQNRLRMRMYNVLKDVRRQHAFVPIVIRPSLSPDYRPRVNWSEFHETVPLDKAPSLYRASMVPRDLPTVTSRIHPKAIAGDATQSLVRHTATGSSLRTRPVPELEVAGPSIAPTITRARMAPMEMQQIALQPLTDPESHFRLRSVGMQRPRANFDVFEEGSSHGHTPNDTAHHRTGSTSLPDAINSVLGRLSRGSRGRRDGHPVHSNQMGAASVPRDD</sequence>
<comment type="similarity">
    <text evidence="11">Belongs to the inward rectifier-type potassium channel (TC 1.A.2.1) family.</text>
</comment>
<keyword evidence="3 11" id="KW-0633">Potassium transport</keyword>
<dbReference type="SUPFAM" id="SSF81324">
    <property type="entry name" value="Voltage-gated potassium channels"/>
    <property type="match status" value="1"/>
</dbReference>
<dbReference type="InterPro" id="IPR016449">
    <property type="entry name" value="K_chnl_inward-rec_Kir"/>
</dbReference>
<organism evidence="16 17">
    <name type="scientific">Symbiochloris irregularis</name>
    <dbReference type="NCBI Taxonomy" id="706552"/>
    <lineage>
        <taxon>Eukaryota</taxon>
        <taxon>Viridiplantae</taxon>
        <taxon>Chlorophyta</taxon>
        <taxon>core chlorophytes</taxon>
        <taxon>Trebouxiophyceae</taxon>
        <taxon>Trebouxiales</taxon>
        <taxon>Trebouxiaceae</taxon>
        <taxon>Symbiochloris</taxon>
    </lineage>
</organism>
<evidence type="ECO:0000256" key="3">
    <source>
        <dbReference type="ARBA" id="ARBA00022538"/>
    </source>
</evidence>
<evidence type="ECO:0000256" key="2">
    <source>
        <dbReference type="ARBA" id="ARBA00022448"/>
    </source>
</evidence>
<feature type="region of interest" description="Disordered" evidence="12">
    <location>
        <begin position="1"/>
        <end position="69"/>
    </location>
</feature>
<evidence type="ECO:0000256" key="1">
    <source>
        <dbReference type="ARBA" id="ARBA00004141"/>
    </source>
</evidence>
<dbReference type="PRINTS" id="PR01320">
    <property type="entry name" value="KIRCHANNEL"/>
</dbReference>
<evidence type="ECO:0000256" key="7">
    <source>
        <dbReference type="ARBA" id="ARBA00022989"/>
    </source>
</evidence>
<keyword evidence="2 11" id="KW-0813">Transport</keyword>
<evidence type="ECO:0000259" key="15">
    <source>
        <dbReference type="Pfam" id="PF17655"/>
    </source>
</evidence>
<dbReference type="Pfam" id="PF17655">
    <property type="entry name" value="IRK_C"/>
    <property type="match status" value="2"/>
</dbReference>
<dbReference type="PANTHER" id="PTHR11767:SF102">
    <property type="entry name" value="INWARDLY RECTIFYING POTASSIUM CHANNEL 1, ISOFORM F"/>
    <property type="match status" value="1"/>
</dbReference>
<dbReference type="EMBL" id="JALJOQ010000040">
    <property type="protein sequence ID" value="KAK9805912.1"/>
    <property type="molecule type" value="Genomic_DNA"/>
</dbReference>
<dbReference type="GO" id="GO:1990573">
    <property type="term" value="P:potassium ion import across plasma membrane"/>
    <property type="evidence" value="ECO:0007669"/>
    <property type="project" value="TreeGrafter"/>
</dbReference>
<dbReference type="GO" id="GO:0034702">
    <property type="term" value="C:monoatomic ion channel complex"/>
    <property type="evidence" value="ECO:0007669"/>
    <property type="project" value="UniProtKB-KW"/>
</dbReference>
<evidence type="ECO:0000256" key="11">
    <source>
        <dbReference type="RuleBase" id="RU003822"/>
    </source>
</evidence>
<dbReference type="SUPFAM" id="SSF81296">
    <property type="entry name" value="E set domains"/>
    <property type="match status" value="2"/>
</dbReference>
<feature type="region of interest" description="Disordered" evidence="12">
    <location>
        <begin position="717"/>
        <end position="778"/>
    </location>
</feature>
<dbReference type="GO" id="GO:0005242">
    <property type="term" value="F:inward rectifier potassium channel activity"/>
    <property type="evidence" value="ECO:0007669"/>
    <property type="project" value="InterPro"/>
</dbReference>
<dbReference type="AlphaFoldDB" id="A0AAW1PBD5"/>
<feature type="compositionally biased region" description="Basic and acidic residues" evidence="12">
    <location>
        <begin position="24"/>
        <end position="40"/>
    </location>
</feature>
<feature type="domain" description="Potassium channel inwardly rectifying transmembrane" evidence="14">
    <location>
        <begin position="133"/>
        <end position="243"/>
    </location>
</feature>
<name>A0AAW1PBD5_9CHLO</name>
<gene>
    <name evidence="16" type="ORF">WJX73_004138</name>
</gene>
<keyword evidence="7 13" id="KW-1133">Transmembrane helix</keyword>
<proteinExistence type="inferred from homology"/>
<feature type="domain" description="Inward rectifier potassium channel C-terminal" evidence="15">
    <location>
        <begin position="252"/>
        <end position="408"/>
    </location>
</feature>
<evidence type="ECO:0000256" key="13">
    <source>
        <dbReference type="SAM" id="Phobius"/>
    </source>
</evidence>
<dbReference type="GO" id="GO:0034765">
    <property type="term" value="P:regulation of monoatomic ion transmembrane transport"/>
    <property type="evidence" value="ECO:0007669"/>
    <property type="project" value="TreeGrafter"/>
</dbReference>
<feature type="domain" description="Inward rectifier potassium channel C-terminal" evidence="15">
    <location>
        <begin position="453"/>
        <end position="611"/>
    </location>
</feature>
<dbReference type="Proteomes" id="UP001465755">
    <property type="component" value="Unassembled WGS sequence"/>
</dbReference>
<dbReference type="Gene3D" id="2.60.40.1400">
    <property type="entry name" value="G protein-activated inward rectifier potassium channel 1"/>
    <property type="match status" value="2"/>
</dbReference>
<dbReference type="InterPro" id="IPR040445">
    <property type="entry name" value="Kir_TM"/>
</dbReference>
<reference evidence="16 17" key="1">
    <citation type="journal article" date="2024" name="Nat. Commun.">
        <title>Phylogenomics reveals the evolutionary origins of lichenization in chlorophyte algae.</title>
        <authorList>
            <person name="Puginier C."/>
            <person name="Libourel C."/>
            <person name="Otte J."/>
            <person name="Skaloud P."/>
            <person name="Haon M."/>
            <person name="Grisel S."/>
            <person name="Petersen M."/>
            <person name="Berrin J.G."/>
            <person name="Delaux P.M."/>
            <person name="Dal Grande F."/>
            <person name="Keller J."/>
        </authorList>
    </citation>
    <scope>NUCLEOTIDE SEQUENCE [LARGE SCALE GENOMIC DNA]</scope>
    <source>
        <strain evidence="16 17">SAG 2036</strain>
    </source>
</reference>
<evidence type="ECO:0000256" key="8">
    <source>
        <dbReference type="ARBA" id="ARBA00023065"/>
    </source>
</evidence>
<dbReference type="Gene3D" id="1.10.287.70">
    <property type="match status" value="1"/>
</dbReference>
<evidence type="ECO:0000256" key="6">
    <source>
        <dbReference type="ARBA" id="ARBA00022958"/>
    </source>
</evidence>
<accession>A0AAW1PBD5</accession>
<keyword evidence="6 11" id="KW-0630">Potassium</keyword>